<evidence type="ECO:0000313" key="3">
    <source>
        <dbReference type="Proteomes" id="UP000812287"/>
    </source>
</evidence>
<evidence type="ECO:0000313" key="2">
    <source>
        <dbReference type="EMBL" id="KAG7441203.1"/>
    </source>
</evidence>
<keyword evidence="1" id="KW-0472">Membrane</keyword>
<dbReference type="EMBL" id="MU250563">
    <property type="protein sequence ID" value="KAG7441203.1"/>
    <property type="molecule type" value="Genomic_DNA"/>
</dbReference>
<protein>
    <submittedName>
        <fullName evidence="2">Uncharacterized protein</fullName>
    </submittedName>
</protein>
<dbReference type="GeneID" id="66100146"/>
<proteinExistence type="predicted"/>
<keyword evidence="3" id="KW-1185">Reference proteome</keyword>
<dbReference type="OrthoDB" id="2963168at2759"/>
<organism evidence="2 3">
    <name type="scientific">Guyanagaster necrorhizus</name>
    <dbReference type="NCBI Taxonomy" id="856835"/>
    <lineage>
        <taxon>Eukaryota</taxon>
        <taxon>Fungi</taxon>
        <taxon>Dikarya</taxon>
        <taxon>Basidiomycota</taxon>
        <taxon>Agaricomycotina</taxon>
        <taxon>Agaricomycetes</taxon>
        <taxon>Agaricomycetidae</taxon>
        <taxon>Agaricales</taxon>
        <taxon>Marasmiineae</taxon>
        <taxon>Physalacriaceae</taxon>
        <taxon>Guyanagaster</taxon>
    </lineage>
</organism>
<dbReference type="Proteomes" id="UP000812287">
    <property type="component" value="Unassembled WGS sequence"/>
</dbReference>
<name>A0A9P7VIH8_9AGAR</name>
<comment type="caution">
    <text evidence="2">The sequence shown here is derived from an EMBL/GenBank/DDBJ whole genome shotgun (WGS) entry which is preliminary data.</text>
</comment>
<dbReference type="AlphaFoldDB" id="A0A9P7VIH8"/>
<keyword evidence="1" id="KW-0812">Transmembrane</keyword>
<gene>
    <name evidence="2" type="ORF">BT62DRAFT_1012015</name>
</gene>
<accession>A0A9P7VIH8</accession>
<sequence length="107" mass="12524">MNVRLSAYIVVTHDLVCMIVPRTFIFILYPADSAFMAVMFTSEVDEVMRYTDEGQTTEHCKWTSHDGNTLHWSSLVENLLRAGFMQKRRMMRVNPSHHMHGHRQVDI</sequence>
<feature type="transmembrane region" description="Helical" evidence="1">
    <location>
        <begin position="6"/>
        <end position="29"/>
    </location>
</feature>
<evidence type="ECO:0000256" key="1">
    <source>
        <dbReference type="SAM" id="Phobius"/>
    </source>
</evidence>
<reference evidence="2" key="1">
    <citation type="submission" date="2020-11" db="EMBL/GenBank/DDBJ databases">
        <title>Adaptations for nitrogen fixation in a non-lichenized fungal sporocarp promotes dispersal by wood-feeding termites.</title>
        <authorList>
            <consortium name="DOE Joint Genome Institute"/>
            <person name="Koch R.A."/>
            <person name="Yoon G."/>
            <person name="Arayal U."/>
            <person name="Lail K."/>
            <person name="Amirebrahimi M."/>
            <person name="Labutti K."/>
            <person name="Lipzen A."/>
            <person name="Riley R."/>
            <person name="Barry K."/>
            <person name="Henrissat B."/>
            <person name="Grigoriev I.V."/>
            <person name="Herr J.R."/>
            <person name="Aime M.C."/>
        </authorList>
    </citation>
    <scope>NUCLEOTIDE SEQUENCE</scope>
    <source>
        <strain evidence="2">MCA 3950</strain>
    </source>
</reference>
<keyword evidence="1" id="KW-1133">Transmembrane helix</keyword>
<dbReference type="RefSeq" id="XP_043034703.1">
    <property type="nucleotide sequence ID" value="XM_043177859.1"/>
</dbReference>